<dbReference type="EMBL" id="LT629748">
    <property type="protein sequence ID" value="SDS03922.1"/>
    <property type="molecule type" value="Genomic_DNA"/>
</dbReference>
<name>A0A1H1NY97_9GAMM</name>
<accession>A0A1H1NY97</accession>
<evidence type="ECO:0000313" key="1">
    <source>
        <dbReference type="EMBL" id="SDS03922.1"/>
    </source>
</evidence>
<protein>
    <submittedName>
        <fullName evidence="1">Uncharacterized protein</fullName>
    </submittedName>
</protein>
<dbReference type="AlphaFoldDB" id="A0A1H1NY97"/>
<dbReference type="RefSeq" id="WP_090272349.1">
    <property type="nucleotide sequence ID" value="NZ_LT629748.1"/>
</dbReference>
<proteinExistence type="predicted"/>
<gene>
    <name evidence="1" type="ORF">SAMN05216198_1041</name>
</gene>
<sequence>MLNNSEELSHQITEMIRSIPVGGEGRICFPGHAGPVHISITTSKGWTFKYTLIPGMDMEFVKGEDEFVEISIDIDDATGLKPGG</sequence>
<keyword evidence="2" id="KW-1185">Reference proteome</keyword>
<dbReference type="Proteomes" id="UP000243426">
    <property type="component" value="Chromosome I"/>
</dbReference>
<reference evidence="2" key="1">
    <citation type="submission" date="2016-10" db="EMBL/GenBank/DDBJ databases">
        <authorList>
            <person name="Varghese N."/>
            <person name="Submissions S."/>
        </authorList>
    </citation>
    <scope>NUCLEOTIDE SEQUENCE [LARGE SCALE GENOMIC DNA]</scope>
    <source>
        <strain evidence="2">2SM5</strain>
    </source>
</reference>
<organism evidence="1 2">
    <name type="scientific">Halopseudomonas litoralis</name>
    <dbReference type="NCBI Taxonomy" id="797277"/>
    <lineage>
        <taxon>Bacteria</taxon>
        <taxon>Pseudomonadati</taxon>
        <taxon>Pseudomonadota</taxon>
        <taxon>Gammaproteobacteria</taxon>
        <taxon>Pseudomonadales</taxon>
        <taxon>Pseudomonadaceae</taxon>
        <taxon>Halopseudomonas</taxon>
    </lineage>
</organism>
<evidence type="ECO:0000313" key="2">
    <source>
        <dbReference type="Proteomes" id="UP000243426"/>
    </source>
</evidence>
<dbReference type="STRING" id="797277.SAMN05216198_1041"/>
<dbReference type="OrthoDB" id="7068849at2"/>